<keyword evidence="2" id="KW-1185">Reference proteome</keyword>
<proteinExistence type="predicted"/>
<comment type="caution">
    <text evidence="1">The sequence shown here is derived from an EMBL/GenBank/DDBJ whole genome shotgun (WGS) entry which is preliminary data.</text>
</comment>
<dbReference type="Proteomes" id="UP001242811">
    <property type="component" value="Unassembled WGS sequence"/>
</dbReference>
<accession>A0ABU0L429</accession>
<gene>
    <name evidence="1" type="ORF">QOZ95_004235</name>
</gene>
<protein>
    <submittedName>
        <fullName evidence="1">Uncharacterized protein</fullName>
    </submittedName>
</protein>
<reference evidence="1 2" key="1">
    <citation type="submission" date="2023-07" db="EMBL/GenBank/DDBJ databases">
        <title>Genomic Encyclopedia of Type Strains, Phase IV (KMG-IV): sequencing the most valuable type-strain genomes for metagenomic binning, comparative biology and taxonomic classification.</title>
        <authorList>
            <person name="Goeker M."/>
        </authorList>
    </citation>
    <scope>NUCLEOTIDE SEQUENCE [LARGE SCALE GENOMIC DNA]</scope>
    <source>
        <strain evidence="1 2">DSM 14914</strain>
    </source>
</reference>
<organism evidence="1 2">
    <name type="scientific">Paenibacillus brasilensis</name>
    <dbReference type="NCBI Taxonomy" id="128574"/>
    <lineage>
        <taxon>Bacteria</taxon>
        <taxon>Bacillati</taxon>
        <taxon>Bacillota</taxon>
        <taxon>Bacilli</taxon>
        <taxon>Bacillales</taxon>
        <taxon>Paenibacillaceae</taxon>
        <taxon>Paenibacillus</taxon>
    </lineage>
</organism>
<evidence type="ECO:0000313" key="2">
    <source>
        <dbReference type="Proteomes" id="UP001242811"/>
    </source>
</evidence>
<evidence type="ECO:0000313" key="1">
    <source>
        <dbReference type="EMBL" id="MDQ0496049.1"/>
    </source>
</evidence>
<sequence length="62" mass="7436">MLDSKKMWTSYIIIFDLRLLMELSLQDWISARDFQQTTLWVRVNTETVGKTCRKLGVRIWIS</sequence>
<dbReference type="EMBL" id="JAUSWA010000030">
    <property type="protein sequence ID" value="MDQ0496049.1"/>
    <property type="molecule type" value="Genomic_DNA"/>
</dbReference>
<name>A0ABU0L429_9BACL</name>